<dbReference type="GeneID" id="65324711"/>
<evidence type="ECO:0000313" key="2">
    <source>
        <dbReference type="EMBL" id="QRF72244.1"/>
    </source>
</evidence>
<dbReference type="RefSeq" id="YP_010121868.1">
    <property type="nucleotide sequence ID" value="NC_056195.1"/>
</dbReference>
<dbReference type="InterPro" id="IPR051289">
    <property type="entry name" value="LAGLIDADG_Endonuclease"/>
</dbReference>
<feature type="domain" description="Homing endonuclease LAGLIDADG" evidence="1">
    <location>
        <begin position="65"/>
        <end position="146"/>
    </location>
</feature>
<name>A0A889XPS2_MONFR</name>
<dbReference type="InterPro" id="IPR027434">
    <property type="entry name" value="Homing_endonucl"/>
</dbReference>
<organism evidence="2">
    <name type="scientific">Monilinia fructicola</name>
    <name type="common">Brown rot fungus</name>
    <name type="synonym">Ciboria fructicola</name>
    <dbReference type="NCBI Taxonomy" id="38448"/>
    <lineage>
        <taxon>Eukaryota</taxon>
        <taxon>Fungi</taxon>
        <taxon>Dikarya</taxon>
        <taxon>Ascomycota</taxon>
        <taxon>Pezizomycotina</taxon>
        <taxon>Leotiomycetes</taxon>
        <taxon>Helotiales</taxon>
        <taxon>Sclerotiniaceae</taxon>
        <taxon>Monilinia</taxon>
    </lineage>
</organism>
<dbReference type="AlphaFoldDB" id="A0A889XPS2"/>
<keyword evidence="2" id="KW-0496">Mitochondrion</keyword>
<proteinExistence type="predicted"/>
<dbReference type="PANTHER" id="PTHR36181:SF4">
    <property type="entry name" value="LAGLIDADG ENDONUCLEASE"/>
    <property type="match status" value="1"/>
</dbReference>
<gene>
    <name evidence="2" type="primary">orf143</name>
</gene>
<dbReference type="Gene3D" id="3.10.28.10">
    <property type="entry name" value="Homing endonucleases"/>
    <property type="match status" value="1"/>
</dbReference>
<dbReference type="SUPFAM" id="SSF55608">
    <property type="entry name" value="Homing endonucleases"/>
    <property type="match status" value="1"/>
</dbReference>
<dbReference type="PANTHER" id="PTHR36181">
    <property type="entry name" value="INTRON-ENCODED ENDONUCLEASE AI3-RELATED"/>
    <property type="match status" value="1"/>
</dbReference>
<dbReference type="GO" id="GO:0005739">
    <property type="term" value="C:mitochondrion"/>
    <property type="evidence" value="ECO:0007669"/>
    <property type="project" value="UniProtKB-ARBA"/>
</dbReference>
<reference evidence="2" key="1">
    <citation type="submission" date="2020-01" db="EMBL/GenBank/DDBJ databases">
        <authorList>
            <person name="Ozkilinc H."/>
            <person name="Yildiz G."/>
        </authorList>
    </citation>
    <scope>NUCLEOTIDE SEQUENCE</scope>
</reference>
<evidence type="ECO:0000259" key="1">
    <source>
        <dbReference type="Pfam" id="PF00961"/>
    </source>
</evidence>
<protein>
    <recommendedName>
        <fullName evidence="1">Homing endonuclease LAGLIDADG domain-containing protein</fullName>
    </recommendedName>
</protein>
<geneLocation type="mitochondrion" evidence="2"/>
<accession>A0A889XPS2</accession>
<dbReference type="GO" id="GO:0004519">
    <property type="term" value="F:endonuclease activity"/>
    <property type="evidence" value="ECO:0007669"/>
    <property type="project" value="InterPro"/>
</dbReference>
<sequence length="147" mass="16683">MGFEIFKPKARLVDEGLQYLLAIKASLNLGNNEELKVAFQMLKPHLDPPRSLVESLVVPHPEWTAGFTSGDGSFSVGIWPSTTKLKFSVNLEFKLTQHNRDKVLLESFVAYFGCGEVRVRSQESTVDFRRRNFSDIESKIIPFFSKS</sequence>
<dbReference type="EMBL" id="MT005827">
    <property type="protein sequence ID" value="QRF72244.1"/>
    <property type="molecule type" value="Genomic_DNA"/>
</dbReference>
<dbReference type="Pfam" id="PF00961">
    <property type="entry name" value="LAGLIDADG_1"/>
    <property type="match status" value="1"/>
</dbReference>
<dbReference type="InterPro" id="IPR004860">
    <property type="entry name" value="LAGLIDADG_dom"/>
</dbReference>